<name>A0A1Y1S3U2_9MICR</name>
<dbReference type="PANTHER" id="PTHR23022:SF135">
    <property type="entry name" value="SI:DKEY-77F5.3"/>
    <property type="match status" value="1"/>
</dbReference>
<accession>A0A1Y1S3U2</accession>
<dbReference type="Gene3D" id="3.30.420.10">
    <property type="entry name" value="Ribonuclease H-like superfamily/Ribonuclease H"/>
    <property type="match status" value="1"/>
</dbReference>
<gene>
    <name evidence="2" type="primary">TCB2</name>
    <name evidence="2" type="ORF">ECANGB1_1819</name>
</gene>
<dbReference type="AlphaFoldDB" id="A0A1Y1S3U2"/>
<dbReference type="PANTHER" id="PTHR23022">
    <property type="entry name" value="TRANSPOSABLE ELEMENT-RELATED"/>
    <property type="match status" value="1"/>
</dbReference>
<protein>
    <submittedName>
        <fullName evidence="2">TCB2</fullName>
    </submittedName>
</protein>
<keyword evidence="3" id="KW-1185">Reference proteome</keyword>
<organism evidence="2 3">
    <name type="scientific">Enterospora canceri</name>
    <dbReference type="NCBI Taxonomy" id="1081671"/>
    <lineage>
        <taxon>Eukaryota</taxon>
        <taxon>Fungi</taxon>
        <taxon>Fungi incertae sedis</taxon>
        <taxon>Microsporidia</taxon>
        <taxon>Enterocytozoonidae</taxon>
        <taxon>Enterospora</taxon>
    </lineage>
</organism>
<feature type="domain" description="Tc1-like transposase DDE" evidence="1">
    <location>
        <begin position="60"/>
        <end position="169"/>
    </location>
</feature>
<dbReference type="GO" id="GO:0003676">
    <property type="term" value="F:nucleic acid binding"/>
    <property type="evidence" value="ECO:0007669"/>
    <property type="project" value="InterPro"/>
</dbReference>
<comment type="caution">
    <text evidence="2">The sequence shown here is derived from an EMBL/GenBank/DDBJ whole genome shotgun (WGS) entry which is preliminary data.</text>
</comment>
<sequence>MVYHASHSDLTYQDFKNFIYTDESTFRIFGAVGGQTYYKHVDASAPQHRIIRTLKFGGGGLMVWGYISGTGKIKVYPIEGNMNTMKYISLLRDHVLDDLIASGIDLKKMTFVQDNASCHKSVKTIKWFKDQNIKLGMHPPQSPDLNPIENVWAWLKRRVNLRQHEIQNKADLWRVLSDEVSRVKPTEIRRHFISMPGRLKRLEKANFDII</sequence>
<evidence type="ECO:0000313" key="2">
    <source>
        <dbReference type="EMBL" id="ORD93009.1"/>
    </source>
</evidence>
<evidence type="ECO:0000259" key="1">
    <source>
        <dbReference type="Pfam" id="PF13358"/>
    </source>
</evidence>
<dbReference type="InterPro" id="IPR038717">
    <property type="entry name" value="Tc1-like_DDE_dom"/>
</dbReference>
<dbReference type="VEuPathDB" id="MicrosporidiaDB:ECANGB1_1819"/>
<dbReference type="EMBL" id="LWDP01000294">
    <property type="protein sequence ID" value="ORD93009.1"/>
    <property type="molecule type" value="Genomic_DNA"/>
</dbReference>
<dbReference type="OrthoDB" id="2193888at2759"/>
<proteinExistence type="predicted"/>
<reference evidence="2 3" key="1">
    <citation type="journal article" date="2017" name="Environ. Microbiol.">
        <title>Decay of the glycolytic pathway and adaptation to intranuclear parasitism within Enterocytozoonidae microsporidia.</title>
        <authorList>
            <person name="Wiredu Boakye D."/>
            <person name="Jaroenlak P."/>
            <person name="Prachumwat A."/>
            <person name="Williams T.A."/>
            <person name="Bateman K.S."/>
            <person name="Itsathitphaisarn O."/>
            <person name="Sritunyalucksana K."/>
            <person name="Paszkiewicz K.H."/>
            <person name="Moore K.A."/>
            <person name="Stentiford G.D."/>
            <person name="Williams B.A."/>
        </authorList>
    </citation>
    <scope>NUCLEOTIDE SEQUENCE [LARGE SCALE GENOMIC DNA]</scope>
    <source>
        <strain evidence="2 3">GB1</strain>
    </source>
</reference>
<dbReference type="InterPro" id="IPR036397">
    <property type="entry name" value="RNaseH_sf"/>
</dbReference>
<evidence type="ECO:0000313" key="3">
    <source>
        <dbReference type="Proteomes" id="UP000192639"/>
    </source>
</evidence>
<dbReference type="InterPro" id="IPR052338">
    <property type="entry name" value="Transposase_5"/>
</dbReference>
<dbReference type="Pfam" id="PF13358">
    <property type="entry name" value="DDE_3"/>
    <property type="match status" value="1"/>
</dbReference>
<dbReference type="Proteomes" id="UP000192639">
    <property type="component" value="Unassembled WGS sequence"/>
</dbReference>